<reference evidence="3" key="1">
    <citation type="journal article" date="2019" name="Int. J. Syst. Evol. Microbiol.">
        <title>The Global Catalogue of Microorganisms (GCM) 10K type strain sequencing project: providing services to taxonomists for standard genome sequencing and annotation.</title>
        <authorList>
            <consortium name="The Broad Institute Genomics Platform"/>
            <consortium name="The Broad Institute Genome Sequencing Center for Infectious Disease"/>
            <person name="Wu L."/>
            <person name="Ma J."/>
        </authorList>
    </citation>
    <scope>NUCLEOTIDE SEQUENCE [LARGE SCALE GENOMIC DNA]</scope>
    <source>
        <strain evidence="3">KCTC 52366</strain>
    </source>
</reference>
<proteinExistence type="predicted"/>
<evidence type="ECO:0000259" key="1">
    <source>
        <dbReference type="Pfam" id="PF19489"/>
    </source>
</evidence>
<dbReference type="RefSeq" id="WP_275633926.1">
    <property type="nucleotide sequence ID" value="NZ_JARGYD010000007.1"/>
</dbReference>
<dbReference type="InterPro" id="IPR023346">
    <property type="entry name" value="Lysozyme-like_dom_sf"/>
</dbReference>
<dbReference type="Gene3D" id="1.10.530.10">
    <property type="match status" value="1"/>
</dbReference>
<organism evidence="2 3">
    <name type="scientific">Psychromarinibacter halotolerans</name>
    <dbReference type="NCBI Taxonomy" id="1775175"/>
    <lineage>
        <taxon>Bacteria</taxon>
        <taxon>Pseudomonadati</taxon>
        <taxon>Pseudomonadota</taxon>
        <taxon>Alphaproteobacteria</taxon>
        <taxon>Rhodobacterales</taxon>
        <taxon>Paracoccaceae</taxon>
        <taxon>Psychromarinibacter</taxon>
    </lineage>
</organism>
<gene>
    <name evidence="2" type="ORF">ACFOGP_06900</name>
</gene>
<protein>
    <submittedName>
        <fullName evidence="2">Lytic transglycosylase</fullName>
    </submittedName>
</protein>
<feature type="domain" description="Transglycosylase SLT" evidence="1">
    <location>
        <begin position="26"/>
        <end position="210"/>
    </location>
</feature>
<sequence length="212" mass="23270">MTTTVPGAICAGTTRAPLIRRALPLAVLLPLLALAGCGGGGDGMGDAPRNPENACAVITERPHYYEALRASERKWGVPVHVQMAILFQESTFRSDARPPRKKGSRDRISSAYGYAQVLDGTWGDYLKGPARNGAQRNNFNDATDFMGWYISESNRALGIPLNDAKNSYLAYHEGRAGFQRGNHLKKTWLLRVSDGVASRADRYFEHLLFCGL</sequence>
<dbReference type="CDD" id="cd00442">
    <property type="entry name" value="Lyz-like"/>
    <property type="match status" value="1"/>
</dbReference>
<dbReference type="EMBL" id="JBHRTB010000010">
    <property type="protein sequence ID" value="MFC3142429.1"/>
    <property type="molecule type" value="Genomic_DNA"/>
</dbReference>
<evidence type="ECO:0000313" key="3">
    <source>
        <dbReference type="Proteomes" id="UP001595632"/>
    </source>
</evidence>
<dbReference type="InterPro" id="IPR045795">
    <property type="entry name" value="SLT_4"/>
</dbReference>
<evidence type="ECO:0000313" key="2">
    <source>
        <dbReference type="EMBL" id="MFC3142429.1"/>
    </source>
</evidence>
<dbReference type="SUPFAM" id="SSF53955">
    <property type="entry name" value="Lysozyme-like"/>
    <property type="match status" value="1"/>
</dbReference>
<comment type="caution">
    <text evidence="2">The sequence shown here is derived from an EMBL/GenBank/DDBJ whole genome shotgun (WGS) entry which is preliminary data.</text>
</comment>
<name>A0ABV7GLF4_9RHOB</name>
<dbReference type="Proteomes" id="UP001595632">
    <property type="component" value="Unassembled WGS sequence"/>
</dbReference>
<accession>A0ABV7GLF4</accession>
<dbReference type="Pfam" id="PF19489">
    <property type="entry name" value="SLT_4"/>
    <property type="match status" value="1"/>
</dbReference>
<keyword evidence="3" id="KW-1185">Reference proteome</keyword>